<dbReference type="InterPro" id="IPR018060">
    <property type="entry name" value="HTH_AraC"/>
</dbReference>
<keyword evidence="3" id="KW-0804">Transcription</keyword>
<gene>
    <name evidence="5" type="ORF">ACFQY0_05530</name>
</gene>
<evidence type="ECO:0000313" key="5">
    <source>
        <dbReference type="EMBL" id="MFC7336628.1"/>
    </source>
</evidence>
<dbReference type="RefSeq" id="WP_379710081.1">
    <property type="nucleotide sequence ID" value="NZ_JBHTBS010000002.1"/>
</dbReference>
<dbReference type="EMBL" id="JBHTBS010000002">
    <property type="protein sequence ID" value="MFC7336628.1"/>
    <property type="molecule type" value="Genomic_DNA"/>
</dbReference>
<feature type="domain" description="HTH araC/xylS-type" evidence="4">
    <location>
        <begin position="181"/>
        <end position="279"/>
    </location>
</feature>
<dbReference type="SUPFAM" id="SSF46689">
    <property type="entry name" value="Homeodomain-like"/>
    <property type="match status" value="1"/>
</dbReference>
<keyword evidence="1" id="KW-0805">Transcription regulation</keyword>
<evidence type="ECO:0000256" key="2">
    <source>
        <dbReference type="ARBA" id="ARBA00023125"/>
    </source>
</evidence>
<dbReference type="Gene3D" id="1.10.10.60">
    <property type="entry name" value="Homeodomain-like"/>
    <property type="match status" value="2"/>
</dbReference>
<evidence type="ECO:0000256" key="3">
    <source>
        <dbReference type="ARBA" id="ARBA00023163"/>
    </source>
</evidence>
<evidence type="ECO:0000259" key="4">
    <source>
        <dbReference type="PROSITE" id="PS01124"/>
    </source>
</evidence>
<dbReference type="InterPro" id="IPR009057">
    <property type="entry name" value="Homeodomain-like_sf"/>
</dbReference>
<reference evidence="6" key="1">
    <citation type="journal article" date="2019" name="Int. J. Syst. Evol. Microbiol.">
        <title>The Global Catalogue of Microorganisms (GCM) 10K type strain sequencing project: providing services to taxonomists for standard genome sequencing and annotation.</title>
        <authorList>
            <consortium name="The Broad Institute Genomics Platform"/>
            <consortium name="The Broad Institute Genome Sequencing Center for Infectious Disease"/>
            <person name="Wu L."/>
            <person name="Ma J."/>
        </authorList>
    </citation>
    <scope>NUCLEOTIDE SEQUENCE [LARGE SCALE GENOMIC DNA]</scope>
    <source>
        <strain evidence="6">CGMCC 4.1467</strain>
    </source>
</reference>
<dbReference type="Proteomes" id="UP001596472">
    <property type="component" value="Unassembled WGS sequence"/>
</dbReference>
<protein>
    <submittedName>
        <fullName evidence="5">Helix-turn-helix domain-containing protein</fullName>
    </submittedName>
</protein>
<dbReference type="SUPFAM" id="SSF51182">
    <property type="entry name" value="RmlC-like cupins"/>
    <property type="match status" value="1"/>
</dbReference>
<dbReference type="InterPro" id="IPR018062">
    <property type="entry name" value="HTH_AraC-typ_CS"/>
</dbReference>
<proteinExistence type="predicted"/>
<dbReference type="InterPro" id="IPR014710">
    <property type="entry name" value="RmlC-like_jellyroll"/>
</dbReference>
<sequence length="281" mass="32537">MKPTLENVQPAQGSSIACLDIDVPEFDHQYHYHPEIELTWILEGDGERLIGDSMESFGKGDLVLIGASVPHRFRNWQRARARSRVIQFRREIFGDAFLQLPEFVDISRLLDESLRGLSFSPSTTAKVQDQMADLFSSEPGPRQITQLLDILHQLSEDRERKPLASLIYNHPIKLQKIDRLERVLNFLEQNWQDNITLKDAAEVAALHPQSVSRFFRQHLGMSFQDYLIRLRLARAARDLLESDRTVADIAFHSGFNNLTNFNRHFKTIYQQSPSHYRKLGK</sequence>
<dbReference type="PANTHER" id="PTHR43280:SF27">
    <property type="entry name" value="TRANSCRIPTIONAL REGULATOR MTLR"/>
    <property type="match status" value="1"/>
</dbReference>
<keyword evidence="2" id="KW-0238">DNA-binding</keyword>
<organism evidence="5 6">
    <name type="scientific">Haloferula chungangensis</name>
    <dbReference type="NCBI Taxonomy" id="1048331"/>
    <lineage>
        <taxon>Bacteria</taxon>
        <taxon>Pseudomonadati</taxon>
        <taxon>Verrucomicrobiota</taxon>
        <taxon>Verrucomicrobiia</taxon>
        <taxon>Verrucomicrobiales</taxon>
        <taxon>Verrucomicrobiaceae</taxon>
        <taxon>Haloferula</taxon>
    </lineage>
</organism>
<dbReference type="InterPro" id="IPR013096">
    <property type="entry name" value="Cupin_2"/>
</dbReference>
<dbReference type="Gene3D" id="2.60.120.10">
    <property type="entry name" value="Jelly Rolls"/>
    <property type="match status" value="1"/>
</dbReference>
<evidence type="ECO:0000313" key="6">
    <source>
        <dbReference type="Proteomes" id="UP001596472"/>
    </source>
</evidence>
<keyword evidence="6" id="KW-1185">Reference proteome</keyword>
<dbReference type="PROSITE" id="PS00041">
    <property type="entry name" value="HTH_ARAC_FAMILY_1"/>
    <property type="match status" value="1"/>
</dbReference>
<name>A0ABW2L5Q8_9BACT</name>
<comment type="caution">
    <text evidence="5">The sequence shown here is derived from an EMBL/GenBank/DDBJ whole genome shotgun (WGS) entry which is preliminary data.</text>
</comment>
<dbReference type="Pfam" id="PF07883">
    <property type="entry name" value="Cupin_2"/>
    <property type="match status" value="1"/>
</dbReference>
<accession>A0ABW2L5Q8</accession>
<evidence type="ECO:0000256" key="1">
    <source>
        <dbReference type="ARBA" id="ARBA00023015"/>
    </source>
</evidence>
<dbReference type="SMART" id="SM00342">
    <property type="entry name" value="HTH_ARAC"/>
    <property type="match status" value="1"/>
</dbReference>
<dbReference type="PROSITE" id="PS51257">
    <property type="entry name" value="PROKAR_LIPOPROTEIN"/>
    <property type="match status" value="1"/>
</dbReference>
<dbReference type="InterPro" id="IPR011051">
    <property type="entry name" value="RmlC_Cupin_sf"/>
</dbReference>
<dbReference type="PROSITE" id="PS01124">
    <property type="entry name" value="HTH_ARAC_FAMILY_2"/>
    <property type="match status" value="1"/>
</dbReference>
<dbReference type="PANTHER" id="PTHR43280">
    <property type="entry name" value="ARAC-FAMILY TRANSCRIPTIONAL REGULATOR"/>
    <property type="match status" value="1"/>
</dbReference>
<dbReference type="Pfam" id="PF12833">
    <property type="entry name" value="HTH_18"/>
    <property type="match status" value="1"/>
</dbReference>